<evidence type="ECO:0000256" key="1">
    <source>
        <dbReference type="ARBA" id="ARBA00001412"/>
    </source>
</evidence>
<evidence type="ECO:0000256" key="5">
    <source>
        <dbReference type="ARBA" id="ARBA00022729"/>
    </source>
</evidence>
<evidence type="ECO:0000256" key="8">
    <source>
        <dbReference type="ARBA" id="ARBA00023295"/>
    </source>
</evidence>
<dbReference type="PROSITE" id="PS01182">
    <property type="entry name" value="GLYCOSYL_HYDROL_F35"/>
    <property type="match status" value="1"/>
</dbReference>
<dbReference type="InterPro" id="IPR018954">
    <property type="entry name" value="Betagal_dom2"/>
</dbReference>
<protein>
    <recommendedName>
        <fullName evidence="4 9">Beta-galactosidase</fullName>
        <ecNumber evidence="4 9">3.2.1.23</ecNumber>
    </recommendedName>
</protein>
<dbReference type="InterPro" id="IPR037110">
    <property type="entry name" value="Betagal_dom2_sf"/>
</dbReference>
<evidence type="ECO:0000313" key="14">
    <source>
        <dbReference type="Proteomes" id="UP001143548"/>
    </source>
</evidence>
<dbReference type="PANTHER" id="PTHR23421">
    <property type="entry name" value="BETA-GALACTOSIDASE RELATED"/>
    <property type="match status" value="1"/>
</dbReference>
<dbReference type="EMBL" id="BROQ01000059">
    <property type="protein sequence ID" value="GKZ22955.1"/>
    <property type="molecule type" value="Genomic_DNA"/>
</dbReference>
<evidence type="ECO:0000313" key="13">
    <source>
        <dbReference type="EMBL" id="GKZ22955.1"/>
    </source>
</evidence>
<dbReference type="Gene3D" id="2.60.390.10">
    <property type="entry name" value="Beta-galactosidase, domain 3"/>
    <property type="match status" value="1"/>
</dbReference>
<proteinExistence type="inferred from homology"/>
<feature type="signal peptide" evidence="11">
    <location>
        <begin position="1"/>
        <end position="18"/>
    </location>
</feature>
<evidence type="ECO:0000256" key="10">
    <source>
        <dbReference type="RuleBase" id="RU003679"/>
    </source>
</evidence>
<keyword evidence="7" id="KW-0325">Glycoprotein</keyword>
<evidence type="ECO:0000256" key="4">
    <source>
        <dbReference type="ARBA" id="ARBA00012756"/>
    </source>
</evidence>
<dbReference type="SUPFAM" id="SSF49785">
    <property type="entry name" value="Galactose-binding domain-like"/>
    <property type="match status" value="2"/>
</dbReference>
<comment type="catalytic activity">
    <reaction evidence="1 9">
        <text>Hydrolysis of terminal non-reducing beta-D-galactose residues in beta-D-galactosides.</text>
        <dbReference type="EC" id="3.2.1.23"/>
    </reaction>
</comment>
<dbReference type="Pfam" id="PF13363">
    <property type="entry name" value="BetaGal_dom3"/>
    <property type="match status" value="1"/>
</dbReference>
<dbReference type="SMART" id="SM01029">
    <property type="entry name" value="BetaGal_dom2"/>
    <property type="match status" value="1"/>
</dbReference>
<comment type="caution">
    <text evidence="13">The sequence shown here is derived from an EMBL/GenBank/DDBJ whole genome shotgun (WGS) entry which is preliminary data.</text>
</comment>
<evidence type="ECO:0000256" key="3">
    <source>
        <dbReference type="ARBA" id="ARBA00009809"/>
    </source>
</evidence>
<dbReference type="InterPro" id="IPR017853">
    <property type="entry name" value="GH"/>
</dbReference>
<gene>
    <name evidence="13" type="ORF">AbraCBS73388_009141</name>
</gene>
<evidence type="ECO:0000256" key="9">
    <source>
        <dbReference type="RuleBase" id="RU000675"/>
    </source>
</evidence>
<dbReference type="GO" id="GO:0030246">
    <property type="term" value="F:carbohydrate binding"/>
    <property type="evidence" value="ECO:0007669"/>
    <property type="project" value="UniProtKB-ARBA"/>
</dbReference>
<keyword evidence="8 9" id="KW-0326">Glycosidase</keyword>
<dbReference type="InterPro" id="IPR036833">
    <property type="entry name" value="BetaGal_dom3_sf"/>
</dbReference>
<sequence length="1035" mass="113868">MKAYLLLAVGLAAKACLGLVSAPRYVRQDNVTGSSLQDIVTWDEYSIRVHGERILLLSGEFHPFRLPSPGLWLDVFQKVRALGFSAVSFYVNWALLEGERGSIRAEGVFALEEFFQAATEAGLYLTARPGPYINAEVSGGGFPGWLERVHGRIKTTDQGYLDAITPYMQTIGRIIAKAQITNGGPVILVQPENEYTACVQDEGYTQVNNYSMPDINSSCLQKEYMAYVEEQYRKAGIVMPFIVNDADPVGNFAPGTGVGAVDIYSFDDYPLQWSTAPPNPSDWSALISPLLSYNETVHEEQSPTTPFSISEFQGGVPDAWGGVGVETSAAYIGPEFERIFYKINYGFRAALHSLYMHLCYQIFGGTNWGNLGHSGGYTSYDVGAAIAEDRQVSREKYSELKLQSNFLQASPAYLETHPDNGSYGIYTDTISLAVTRLAGNPTNFYVVRHGELTSQESTSYKLRVDTTAGSLSIPQLGGSLSLHGRDSKIHLVDYNVGNASLIYSTAELFTWKQTGPKSVVVLYGGEDELHEFAVPASIGNPTSIEGDSLQIQQLNSTTVIQWAVQPSRRVVHFGNTLEVHLLWRNEAYNYWVLDLPVPGPIGRHVSHSHINRSVIVKAGYLLRTANLNGTSLYLTGDINATTTLELISSPQPVTSIFFNNQRVQTTVTSGRLTGTLAYHKPNISLPDLSTLDWHYINTLPEVHDPTYNDDLWTPCTHTTTANPRNLTTPTSLYASDYGYNGGSLLYRGTFTATGNETSLYLLTEGGYAYGHSVWLNNTFVTSWLGNPASLYSNQTITFPSSFTPGADYTLTILIDHLGNDENFPANGEFMKDPRGIIDYTLHGRDDKSAISWKMTGNFGGEHYADLTRGPLNEGALFAERQGYHLPGAPINTWSERSPFVGLPDDARPGVGFFATTFDLDIPDGYDVPISVVFGNSTRVGGDGSGPARFRSELFVNGWQFGKYVNHIGPQLSYPVPEGILNYNGSNYLAVTLWAMDEESFKLDGLRLQANAVVQSGYRKPGLVMGEEYKARVDSY</sequence>
<evidence type="ECO:0000259" key="12">
    <source>
        <dbReference type="SMART" id="SM01029"/>
    </source>
</evidence>
<dbReference type="Proteomes" id="UP001143548">
    <property type="component" value="Unassembled WGS sequence"/>
</dbReference>
<dbReference type="InterPro" id="IPR019801">
    <property type="entry name" value="Glyco_hydro_35_CS"/>
</dbReference>
<dbReference type="Gene3D" id="3.20.20.80">
    <property type="entry name" value="Glycosidases"/>
    <property type="match status" value="1"/>
</dbReference>
<dbReference type="Gene3D" id="2.102.20.10">
    <property type="entry name" value="Beta-galactosidase, domain 2"/>
    <property type="match status" value="1"/>
</dbReference>
<dbReference type="InterPro" id="IPR025972">
    <property type="entry name" value="BetaGal_dom3"/>
</dbReference>
<keyword evidence="6 9" id="KW-0378">Hydrolase</keyword>
<dbReference type="FunFam" id="2.60.120.260:FF:000065">
    <property type="entry name" value="Beta-galactosidase A"/>
    <property type="match status" value="1"/>
</dbReference>
<evidence type="ECO:0000256" key="11">
    <source>
        <dbReference type="SAM" id="SignalP"/>
    </source>
</evidence>
<comment type="function">
    <text evidence="2">Cleaves beta-linked terminal galactosyl residues from gangliosides, glycoproteins, and glycosaminoglycans.</text>
</comment>
<dbReference type="Gene3D" id="2.60.120.260">
    <property type="entry name" value="Galactose-binding domain-like"/>
    <property type="match status" value="2"/>
</dbReference>
<dbReference type="InterPro" id="IPR031330">
    <property type="entry name" value="Gly_Hdrlase_35_cat"/>
</dbReference>
<dbReference type="SUPFAM" id="SSF117100">
    <property type="entry name" value="Beta-galactosidase LacA, domain 3"/>
    <property type="match status" value="1"/>
</dbReference>
<dbReference type="GO" id="GO:0005990">
    <property type="term" value="P:lactose catabolic process"/>
    <property type="evidence" value="ECO:0007669"/>
    <property type="project" value="UniProtKB-ARBA"/>
</dbReference>
<feature type="domain" description="Beta-galactosidase" evidence="12">
    <location>
        <begin position="413"/>
        <end position="590"/>
    </location>
</feature>
<feature type="chain" id="PRO_5040784887" description="Beta-galactosidase" evidence="11">
    <location>
        <begin position="19"/>
        <end position="1035"/>
    </location>
</feature>
<dbReference type="FunFam" id="3.20.20.80:FF:000040">
    <property type="entry name" value="Beta-galactosidase A"/>
    <property type="match status" value="1"/>
</dbReference>
<dbReference type="FunFam" id="2.102.20.10:FF:000001">
    <property type="entry name" value="Beta-galactosidase A"/>
    <property type="match status" value="1"/>
</dbReference>
<dbReference type="SUPFAM" id="SSF51445">
    <property type="entry name" value="(Trans)glycosidases"/>
    <property type="match status" value="1"/>
</dbReference>
<dbReference type="EC" id="3.2.1.23" evidence="4 9"/>
<reference evidence="13" key="1">
    <citation type="submission" date="2022-07" db="EMBL/GenBank/DDBJ databases">
        <title>Taxonomy of Aspergillus series Nigri: significant species reduction supported by multi-species coalescent approaches.</title>
        <authorList>
            <person name="Bian C."/>
            <person name="Kusuya Y."/>
            <person name="Sklenar F."/>
            <person name="D'hooge E."/>
            <person name="Yaguchi T."/>
            <person name="Takahashi H."/>
            <person name="Hubka V."/>
        </authorList>
    </citation>
    <scope>NUCLEOTIDE SEQUENCE</scope>
    <source>
        <strain evidence="13">CBS 733.88</strain>
    </source>
</reference>
<name>A0A9W6DPH7_9EURO</name>
<dbReference type="InterPro" id="IPR025300">
    <property type="entry name" value="BetaGal_jelly_roll_dom"/>
</dbReference>
<evidence type="ECO:0000256" key="6">
    <source>
        <dbReference type="ARBA" id="ARBA00022801"/>
    </source>
</evidence>
<dbReference type="InterPro" id="IPR001944">
    <property type="entry name" value="Glycoside_Hdrlase_35"/>
</dbReference>
<evidence type="ECO:0000256" key="2">
    <source>
        <dbReference type="ARBA" id="ARBA00002691"/>
    </source>
</evidence>
<evidence type="ECO:0000256" key="7">
    <source>
        <dbReference type="ARBA" id="ARBA00023180"/>
    </source>
</evidence>
<dbReference type="Pfam" id="PF10435">
    <property type="entry name" value="BetaGal_dom2"/>
    <property type="match status" value="1"/>
</dbReference>
<accession>A0A9W6DPH7</accession>
<dbReference type="PRINTS" id="PR00742">
    <property type="entry name" value="GLHYDRLASE35"/>
</dbReference>
<dbReference type="SUPFAM" id="SSF51011">
    <property type="entry name" value="Glycosyl hydrolase domain"/>
    <property type="match status" value="1"/>
</dbReference>
<dbReference type="Pfam" id="PF13364">
    <property type="entry name" value="BetaGal_ABD2"/>
    <property type="match status" value="2"/>
</dbReference>
<dbReference type="InterPro" id="IPR008979">
    <property type="entry name" value="Galactose-bd-like_sf"/>
</dbReference>
<dbReference type="AlphaFoldDB" id="A0A9W6DPH7"/>
<keyword evidence="5 11" id="KW-0732">Signal</keyword>
<dbReference type="Pfam" id="PF01301">
    <property type="entry name" value="Glyco_hydro_35"/>
    <property type="match status" value="1"/>
</dbReference>
<comment type="similarity">
    <text evidence="3 10">Belongs to the glycosyl hydrolase 35 family.</text>
</comment>
<organism evidence="13 14">
    <name type="scientific">Aspergillus brasiliensis</name>
    <dbReference type="NCBI Taxonomy" id="319629"/>
    <lineage>
        <taxon>Eukaryota</taxon>
        <taxon>Fungi</taxon>
        <taxon>Dikarya</taxon>
        <taxon>Ascomycota</taxon>
        <taxon>Pezizomycotina</taxon>
        <taxon>Eurotiomycetes</taxon>
        <taxon>Eurotiomycetidae</taxon>
        <taxon>Eurotiales</taxon>
        <taxon>Aspergillaceae</taxon>
        <taxon>Aspergillus</taxon>
        <taxon>Aspergillus subgen. Circumdati</taxon>
    </lineage>
</organism>
<dbReference type="GO" id="GO:0004565">
    <property type="term" value="F:beta-galactosidase activity"/>
    <property type="evidence" value="ECO:0007669"/>
    <property type="project" value="UniProtKB-EC"/>
</dbReference>